<dbReference type="SUPFAM" id="SSF117892">
    <property type="entry name" value="Band 7/SPFH domain"/>
    <property type="match status" value="1"/>
</dbReference>
<dbReference type="Pfam" id="PF01145">
    <property type="entry name" value="Band_7"/>
    <property type="match status" value="1"/>
</dbReference>
<keyword evidence="2" id="KW-1133">Transmembrane helix</keyword>
<dbReference type="PANTHER" id="PTHR43327">
    <property type="entry name" value="STOMATIN-LIKE PROTEIN 2, MITOCHONDRIAL"/>
    <property type="match status" value="1"/>
</dbReference>
<reference evidence="4" key="1">
    <citation type="submission" date="2021-04" db="EMBL/GenBank/DDBJ databases">
        <authorList>
            <person name="Rodrigo-Torres L."/>
            <person name="Arahal R. D."/>
            <person name="Lucena T."/>
        </authorList>
    </citation>
    <scope>NUCLEOTIDE SEQUENCE</scope>
    <source>
        <strain evidence="4">AS29M-1</strain>
    </source>
</reference>
<organism evidence="4 5">
    <name type="scientific">Parvicella tangerina</name>
    <dbReference type="NCBI Taxonomy" id="2829795"/>
    <lineage>
        <taxon>Bacteria</taxon>
        <taxon>Pseudomonadati</taxon>
        <taxon>Bacteroidota</taxon>
        <taxon>Flavobacteriia</taxon>
        <taxon>Flavobacteriales</taxon>
        <taxon>Parvicellaceae</taxon>
        <taxon>Parvicella</taxon>
    </lineage>
</organism>
<dbReference type="RefSeq" id="WP_258540516.1">
    <property type="nucleotide sequence ID" value="NZ_OU015584.1"/>
</dbReference>
<evidence type="ECO:0000256" key="1">
    <source>
        <dbReference type="ARBA" id="ARBA00004167"/>
    </source>
</evidence>
<dbReference type="AlphaFoldDB" id="A0A916NF75"/>
<name>A0A916NF75_9FLAO</name>
<gene>
    <name evidence="4" type="ORF">CRYO30217_00277</name>
</gene>
<dbReference type="InterPro" id="IPR050710">
    <property type="entry name" value="Band7/mec-2_domain"/>
</dbReference>
<keyword evidence="5" id="KW-1185">Reference proteome</keyword>
<sequence>MIPGEMYGGIFGAIILIFLIYKSVVITKQKEANLIERLGRFHSIRRAGFSLIIPFIDRVAYKQDLRINELAVDIETITKDKVSVHIRVAVQYYIKDNPDSIKNSAYELSDFRNQIRSYVFDEIRAEVPRKELDEVFENKEDIEMAVKVGLSDAIEKYGFIIQNALVVDIDPDPNVKDAMNRINAATRDKIAALEEGEAAKIRKVKAAEAEADSKRLQGQGIADQRNAIIKGFEESISAFGNNTNIDQKEIMNFVILTQYYDTMREMAKDNPNVIFMPHSPDGQGLTSHLMAADIAGEMMEKNSKKDNI</sequence>
<dbReference type="CDD" id="cd03407">
    <property type="entry name" value="SPFH_like_u4"/>
    <property type="match status" value="1"/>
</dbReference>
<proteinExistence type="predicted"/>
<evidence type="ECO:0000256" key="2">
    <source>
        <dbReference type="SAM" id="Phobius"/>
    </source>
</evidence>
<feature type="domain" description="Band 7" evidence="3">
    <location>
        <begin position="22"/>
        <end position="183"/>
    </location>
</feature>
<keyword evidence="2" id="KW-0812">Transmembrane</keyword>
<comment type="subcellular location">
    <subcellularLocation>
        <location evidence="1">Membrane</location>
        <topology evidence="1">Single-pass membrane protein</topology>
    </subcellularLocation>
</comment>
<dbReference type="EMBL" id="OU015584">
    <property type="protein sequence ID" value="CAG5077046.1"/>
    <property type="molecule type" value="Genomic_DNA"/>
</dbReference>
<feature type="transmembrane region" description="Helical" evidence="2">
    <location>
        <begin position="6"/>
        <end position="27"/>
    </location>
</feature>
<evidence type="ECO:0000259" key="3">
    <source>
        <dbReference type="SMART" id="SM00244"/>
    </source>
</evidence>
<keyword evidence="2" id="KW-0472">Membrane</keyword>
<dbReference type="SMART" id="SM00244">
    <property type="entry name" value="PHB"/>
    <property type="match status" value="1"/>
</dbReference>
<dbReference type="Proteomes" id="UP000683507">
    <property type="component" value="Chromosome"/>
</dbReference>
<dbReference type="PANTHER" id="PTHR43327:SF10">
    <property type="entry name" value="STOMATIN-LIKE PROTEIN 2, MITOCHONDRIAL"/>
    <property type="match status" value="1"/>
</dbReference>
<dbReference type="Gene3D" id="3.30.479.30">
    <property type="entry name" value="Band 7 domain"/>
    <property type="match status" value="1"/>
</dbReference>
<evidence type="ECO:0000313" key="4">
    <source>
        <dbReference type="EMBL" id="CAG5077046.1"/>
    </source>
</evidence>
<evidence type="ECO:0000313" key="5">
    <source>
        <dbReference type="Proteomes" id="UP000683507"/>
    </source>
</evidence>
<accession>A0A916NF75</accession>
<dbReference type="GO" id="GO:0016020">
    <property type="term" value="C:membrane"/>
    <property type="evidence" value="ECO:0007669"/>
    <property type="project" value="UniProtKB-SubCell"/>
</dbReference>
<dbReference type="KEGG" id="ptan:CRYO30217_00277"/>
<dbReference type="InterPro" id="IPR036013">
    <property type="entry name" value="Band_7/SPFH_dom_sf"/>
</dbReference>
<protein>
    <recommendedName>
        <fullName evidence="3">Band 7 domain-containing protein</fullName>
    </recommendedName>
</protein>
<dbReference type="InterPro" id="IPR001107">
    <property type="entry name" value="Band_7"/>
</dbReference>